<dbReference type="InterPro" id="IPR051320">
    <property type="entry name" value="Viral_Replic_Matur_Polypro"/>
</dbReference>
<keyword evidence="3" id="KW-1185">Reference proteome</keyword>
<dbReference type="InterPro" id="IPR041577">
    <property type="entry name" value="RT_RNaseH_2"/>
</dbReference>
<reference evidence="2" key="1">
    <citation type="submission" date="2022-03" db="EMBL/GenBank/DDBJ databases">
        <title>Draft genome sequence of Aduncisulcus paluster, a free-living microaerophilic Fornicata.</title>
        <authorList>
            <person name="Yuyama I."/>
            <person name="Kume K."/>
            <person name="Tamura T."/>
            <person name="Inagaki Y."/>
            <person name="Hashimoto T."/>
        </authorList>
    </citation>
    <scope>NUCLEOTIDE SEQUENCE</scope>
    <source>
        <strain evidence="2">NY0171</strain>
    </source>
</reference>
<comment type="caution">
    <text evidence="2">The sequence shown here is derived from an EMBL/GenBank/DDBJ whole genome shotgun (WGS) entry which is preliminary data.</text>
</comment>
<organism evidence="2 3">
    <name type="scientific">Aduncisulcus paluster</name>
    <dbReference type="NCBI Taxonomy" id="2918883"/>
    <lineage>
        <taxon>Eukaryota</taxon>
        <taxon>Metamonada</taxon>
        <taxon>Carpediemonas-like organisms</taxon>
        <taxon>Aduncisulcus</taxon>
    </lineage>
</organism>
<name>A0ABQ5KR49_9EUKA</name>
<evidence type="ECO:0000313" key="2">
    <source>
        <dbReference type="EMBL" id="GKT34958.1"/>
    </source>
</evidence>
<dbReference type="PANTHER" id="PTHR33064">
    <property type="entry name" value="POL PROTEIN"/>
    <property type="match status" value="1"/>
</dbReference>
<evidence type="ECO:0000313" key="3">
    <source>
        <dbReference type="Proteomes" id="UP001057375"/>
    </source>
</evidence>
<proteinExistence type="predicted"/>
<sequence length="120" mass="13628">MSPSRVTSILKIKTPQSKKQVCSFLGMINFCRDYIGDCSELTFFISQLTRKDVPFSWDKRCKDAFSKLKQKLSDTPTLSFPTKESELQLYTDASDYGTGGVLLQKAPDGERVSLDLFQKR</sequence>
<dbReference type="EMBL" id="BQXS01010891">
    <property type="protein sequence ID" value="GKT34958.1"/>
    <property type="molecule type" value="Genomic_DNA"/>
</dbReference>
<evidence type="ECO:0000259" key="1">
    <source>
        <dbReference type="Pfam" id="PF17919"/>
    </source>
</evidence>
<dbReference type="Gene3D" id="3.30.70.270">
    <property type="match status" value="1"/>
</dbReference>
<gene>
    <name evidence="2" type="ORF">ADUPG1_008215</name>
</gene>
<dbReference type="SUPFAM" id="SSF56672">
    <property type="entry name" value="DNA/RNA polymerases"/>
    <property type="match status" value="1"/>
</dbReference>
<accession>A0ABQ5KR49</accession>
<dbReference type="InterPro" id="IPR043128">
    <property type="entry name" value="Rev_trsase/Diguanyl_cyclase"/>
</dbReference>
<protein>
    <recommendedName>
        <fullName evidence="1">Reverse transcriptase/retrotransposon-derived protein RNase H-like domain-containing protein</fullName>
    </recommendedName>
</protein>
<feature type="domain" description="Reverse transcriptase/retrotransposon-derived protein RNase H-like" evidence="1">
    <location>
        <begin position="57"/>
        <end position="110"/>
    </location>
</feature>
<dbReference type="Proteomes" id="UP001057375">
    <property type="component" value="Unassembled WGS sequence"/>
</dbReference>
<dbReference type="Pfam" id="PF17919">
    <property type="entry name" value="RT_RNaseH_2"/>
    <property type="match status" value="1"/>
</dbReference>
<dbReference type="InterPro" id="IPR043502">
    <property type="entry name" value="DNA/RNA_pol_sf"/>
</dbReference>
<dbReference type="PANTHER" id="PTHR33064:SF37">
    <property type="entry name" value="RIBONUCLEASE H"/>
    <property type="match status" value="1"/>
</dbReference>